<dbReference type="Gene3D" id="2.60.120.590">
    <property type="entry name" value="Alpha-ketoglutarate-dependent dioxygenase AlkB-like"/>
    <property type="match status" value="1"/>
</dbReference>
<dbReference type="RefSeq" id="WP_013031358.1">
    <property type="nucleotide sequence ID" value="NC_013960.1"/>
</dbReference>
<dbReference type="Pfam" id="PF13532">
    <property type="entry name" value="2OG-FeII_Oxy_2"/>
    <property type="match status" value="1"/>
</dbReference>
<dbReference type="EMBL" id="CP001798">
    <property type="protein sequence ID" value="ADE13462.1"/>
    <property type="molecule type" value="Genomic_DNA"/>
</dbReference>
<dbReference type="InterPro" id="IPR037151">
    <property type="entry name" value="AlkB-like_sf"/>
</dbReference>
<dbReference type="PANTHER" id="PTHR31212:SF4">
    <property type="entry name" value="ALPHA-KETOGLUTARATE-DEPENDENT DIOXYGENASE ALKB HOMOLOG 3"/>
    <property type="match status" value="1"/>
</dbReference>
<dbReference type="STRING" id="472759.Nhal_0261"/>
<dbReference type="HOGENOM" id="CLU_1584743_0_0_6"/>
<evidence type="ECO:0000259" key="1">
    <source>
        <dbReference type="Pfam" id="PF13532"/>
    </source>
</evidence>
<dbReference type="eggNOG" id="COG3145">
    <property type="taxonomic scope" value="Bacteria"/>
</dbReference>
<reference evidence="3" key="1">
    <citation type="submission" date="2010-04" db="EMBL/GenBank/DDBJ databases">
        <title>Complete genome sequence of Nitrosococcus halophilus Nc4, a salt-adapted, aerobic obligate ammonia-oxidizing sulfur purple bacterium.</title>
        <authorList>
            <consortium name="US DOE Joint Genome Institute"/>
            <person name="Campbell M.A."/>
            <person name="Malfatti S.A."/>
            <person name="Chain P.S.G."/>
            <person name="Heidelberg J.F."/>
            <person name="Ward B.B."/>
            <person name="Klotz M.G."/>
        </authorList>
    </citation>
    <scope>NUCLEOTIDE SEQUENCE [LARGE SCALE GENOMIC DNA]</scope>
    <source>
        <strain evidence="3">Nc4</strain>
    </source>
</reference>
<dbReference type="Proteomes" id="UP000001844">
    <property type="component" value="Chromosome"/>
</dbReference>
<dbReference type="InterPro" id="IPR027450">
    <property type="entry name" value="AlkB-like"/>
</dbReference>
<dbReference type="GO" id="GO:0051213">
    <property type="term" value="F:dioxygenase activity"/>
    <property type="evidence" value="ECO:0007669"/>
    <property type="project" value="InterPro"/>
</dbReference>
<feature type="domain" description="Alpha-ketoglutarate-dependent dioxygenase AlkB-like" evidence="1">
    <location>
        <begin position="49"/>
        <end position="168"/>
    </location>
</feature>
<dbReference type="SUPFAM" id="SSF51197">
    <property type="entry name" value="Clavaminate synthase-like"/>
    <property type="match status" value="1"/>
</dbReference>
<organism evidence="2 3">
    <name type="scientific">Nitrosococcus halophilus (strain Nc4)</name>
    <dbReference type="NCBI Taxonomy" id="472759"/>
    <lineage>
        <taxon>Bacteria</taxon>
        <taxon>Pseudomonadati</taxon>
        <taxon>Pseudomonadota</taxon>
        <taxon>Gammaproteobacteria</taxon>
        <taxon>Chromatiales</taxon>
        <taxon>Chromatiaceae</taxon>
        <taxon>Nitrosococcus</taxon>
    </lineage>
</organism>
<dbReference type="PANTHER" id="PTHR31212">
    <property type="entry name" value="ALPHA-KETOGLUTARATE-DEPENDENT DIOXYGENASE ALKB HOMOLOG 3"/>
    <property type="match status" value="1"/>
</dbReference>
<sequence>MENINSEPRLIHLYQFNQRMQPIKASTGCLDYTHAVQSYMKVVLPDAELLLLPKFFSSNEADLYLEVLRTKVTWTQEQIKLYGKTYDVPRLTAWYGDVGKIYTYSGIRTVAMPWTAPLLEIKSAIEQASLAPFNSVLLNYYRSGLDGVSWHSDDEPELGKNPIIASVS</sequence>
<name>D5BUR2_NITHN</name>
<gene>
    <name evidence="2" type="ordered locus">Nhal_0261</name>
</gene>
<dbReference type="KEGG" id="nhl:Nhal_0261"/>
<protein>
    <submittedName>
        <fullName evidence="2">Alkylated DNA repair protein-like protein</fullName>
    </submittedName>
</protein>
<proteinExistence type="predicted"/>
<keyword evidence="3" id="KW-1185">Reference proteome</keyword>
<dbReference type="GO" id="GO:0006307">
    <property type="term" value="P:DNA alkylation repair"/>
    <property type="evidence" value="ECO:0007669"/>
    <property type="project" value="InterPro"/>
</dbReference>
<accession>D5BUR2</accession>
<dbReference type="InterPro" id="IPR032854">
    <property type="entry name" value="ALKBH3"/>
</dbReference>
<dbReference type="AlphaFoldDB" id="D5BUR2"/>
<evidence type="ECO:0000313" key="3">
    <source>
        <dbReference type="Proteomes" id="UP000001844"/>
    </source>
</evidence>
<evidence type="ECO:0000313" key="2">
    <source>
        <dbReference type="EMBL" id="ADE13462.1"/>
    </source>
</evidence>